<dbReference type="HOGENOM" id="CLU_174017_0_0_9"/>
<name>A0A0B5AMH1_9BACL</name>
<evidence type="ECO:0000313" key="2">
    <source>
        <dbReference type="Proteomes" id="UP000031449"/>
    </source>
</evidence>
<evidence type="ECO:0000313" key="1">
    <source>
        <dbReference type="EMBL" id="AJD89748.1"/>
    </source>
</evidence>
<accession>A0A0B5AMH1</accession>
<protein>
    <submittedName>
        <fullName evidence="1">Uncharacterized protein</fullName>
    </submittedName>
</protein>
<dbReference type="OrthoDB" id="2390164at2"/>
<sequence length="84" mass="9217">MKKILVILGVVAVVVIGGIIAYNVMNEEPNVQVILDHTDNTYVLPECFEQDEPSNYIEQSDMERAVELNYQPGGSCTESAVSGE</sequence>
<dbReference type="Proteomes" id="UP000031449">
    <property type="component" value="Chromosome"/>
</dbReference>
<gene>
    <name evidence="1" type="ORF">JMA_04310</name>
</gene>
<organism evidence="1 2">
    <name type="scientific">Jeotgalibacillus malaysiensis</name>
    <dbReference type="NCBI Taxonomy" id="1508404"/>
    <lineage>
        <taxon>Bacteria</taxon>
        <taxon>Bacillati</taxon>
        <taxon>Bacillota</taxon>
        <taxon>Bacilli</taxon>
        <taxon>Bacillales</taxon>
        <taxon>Caryophanaceae</taxon>
        <taxon>Jeotgalibacillus</taxon>
    </lineage>
</organism>
<dbReference type="BioCyc" id="JESP1508404:G14D9-9648-MONOMER"/>
<dbReference type="AlphaFoldDB" id="A0A0B5AMH1"/>
<reference evidence="1 2" key="1">
    <citation type="submission" date="2014-08" db="EMBL/GenBank/DDBJ databases">
        <title>Complete genome of a marine bacteria Jeotgalibacillus malaysiensis.</title>
        <authorList>
            <person name="Yaakop A.S."/>
            <person name="Chan K.-G."/>
            <person name="Goh K.M."/>
        </authorList>
    </citation>
    <scope>NUCLEOTIDE SEQUENCE [LARGE SCALE GENOMIC DNA]</scope>
    <source>
        <strain evidence="1 2">D5</strain>
    </source>
</reference>
<dbReference type="EMBL" id="CP009416">
    <property type="protein sequence ID" value="AJD89748.1"/>
    <property type="molecule type" value="Genomic_DNA"/>
</dbReference>
<dbReference type="KEGG" id="jeo:JMA_04310"/>
<keyword evidence="2" id="KW-1185">Reference proteome</keyword>
<proteinExistence type="predicted"/>